<organism evidence="3 4">
    <name type="scientific">Acrodontium crateriforme</name>
    <dbReference type="NCBI Taxonomy" id="150365"/>
    <lineage>
        <taxon>Eukaryota</taxon>
        <taxon>Fungi</taxon>
        <taxon>Dikarya</taxon>
        <taxon>Ascomycota</taxon>
        <taxon>Pezizomycotina</taxon>
        <taxon>Dothideomycetes</taxon>
        <taxon>Dothideomycetidae</taxon>
        <taxon>Mycosphaerellales</taxon>
        <taxon>Teratosphaeriaceae</taxon>
        <taxon>Acrodontium</taxon>
    </lineage>
</organism>
<feature type="compositionally biased region" description="Basic and acidic residues" evidence="1">
    <location>
        <begin position="459"/>
        <end position="478"/>
    </location>
</feature>
<evidence type="ECO:0000259" key="2">
    <source>
        <dbReference type="SMART" id="SM00382"/>
    </source>
</evidence>
<feature type="region of interest" description="Disordered" evidence="1">
    <location>
        <begin position="176"/>
        <end position="221"/>
    </location>
</feature>
<feature type="compositionally biased region" description="Basic and acidic residues" evidence="1">
    <location>
        <begin position="98"/>
        <end position="113"/>
    </location>
</feature>
<feature type="compositionally biased region" description="Basic and acidic residues" evidence="1">
    <location>
        <begin position="379"/>
        <end position="394"/>
    </location>
</feature>
<dbReference type="PANTHER" id="PTHR46411:SF2">
    <property type="entry name" value="AAA+ ATPASE DOMAIN-CONTAINING PROTEIN"/>
    <property type="match status" value="1"/>
</dbReference>
<evidence type="ECO:0000313" key="4">
    <source>
        <dbReference type="Proteomes" id="UP001303373"/>
    </source>
</evidence>
<dbReference type="Gene3D" id="3.40.50.300">
    <property type="entry name" value="P-loop containing nucleotide triphosphate hydrolases"/>
    <property type="match status" value="1"/>
</dbReference>
<reference evidence="3 4" key="1">
    <citation type="submission" date="2023-11" db="EMBL/GenBank/DDBJ databases">
        <title>An acidophilic fungus is an integral part of prey digestion in a carnivorous sundew plant.</title>
        <authorList>
            <person name="Tsai I.J."/>
        </authorList>
    </citation>
    <scope>NUCLEOTIDE SEQUENCE [LARGE SCALE GENOMIC DNA]</scope>
    <source>
        <strain evidence="3">169a</strain>
    </source>
</reference>
<dbReference type="InterPro" id="IPR027417">
    <property type="entry name" value="P-loop_NTPase"/>
</dbReference>
<dbReference type="InterPro" id="IPR054289">
    <property type="entry name" value="DUF7025"/>
</dbReference>
<evidence type="ECO:0000313" key="3">
    <source>
        <dbReference type="EMBL" id="WPH01351.1"/>
    </source>
</evidence>
<accession>A0AAQ3RA04</accession>
<dbReference type="InterPro" id="IPR003959">
    <property type="entry name" value="ATPase_AAA_core"/>
</dbReference>
<feature type="compositionally biased region" description="Basic and acidic residues" evidence="1">
    <location>
        <begin position="1230"/>
        <end position="1266"/>
    </location>
</feature>
<dbReference type="Pfam" id="PF00004">
    <property type="entry name" value="AAA"/>
    <property type="match status" value="1"/>
</dbReference>
<protein>
    <recommendedName>
        <fullName evidence="2">AAA+ ATPase domain-containing protein</fullName>
    </recommendedName>
</protein>
<evidence type="ECO:0000256" key="1">
    <source>
        <dbReference type="SAM" id="MobiDB-lite"/>
    </source>
</evidence>
<name>A0AAQ3RA04_9PEZI</name>
<dbReference type="Pfam" id="PF22942">
    <property type="entry name" value="DUF7025"/>
    <property type="match status" value="1"/>
</dbReference>
<dbReference type="PANTHER" id="PTHR46411">
    <property type="entry name" value="FAMILY ATPASE, PUTATIVE-RELATED"/>
    <property type="match status" value="1"/>
</dbReference>
<feature type="compositionally biased region" description="Basic and acidic residues" evidence="1">
    <location>
        <begin position="66"/>
        <end position="75"/>
    </location>
</feature>
<feature type="compositionally biased region" description="Basic and acidic residues" evidence="1">
    <location>
        <begin position="1187"/>
        <end position="1204"/>
    </location>
</feature>
<keyword evidence="4" id="KW-1185">Reference proteome</keyword>
<feature type="compositionally biased region" description="Acidic residues" evidence="1">
    <location>
        <begin position="76"/>
        <end position="97"/>
    </location>
</feature>
<feature type="region of interest" description="Disordered" evidence="1">
    <location>
        <begin position="1"/>
        <end position="124"/>
    </location>
</feature>
<dbReference type="Pfam" id="PF23232">
    <property type="entry name" value="AAA_lid_13"/>
    <property type="match status" value="1"/>
</dbReference>
<dbReference type="GO" id="GO:0016887">
    <property type="term" value="F:ATP hydrolysis activity"/>
    <property type="evidence" value="ECO:0007669"/>
    <property type="project" value="InterPro"/>
</dbReference>
<feature type="compositionally biased region" description="Basic and acidic residues" evidence="1">
    <location>
        <begin position="198"/>
        <end position="216"/>
    </location>
</feature>
<feature type="domain" description="AAA+ ATPase" evidence="2">
    <location>
        <begin position="879"/>
        <end position="1006"/>
    </location>
</feature>
<proteinExistence type="predicted"/>
<dbReference type="SMART" id="SM00382">
    <property type="entry name" value="AAA"/>
    <property type="match status" value="1"/>
</dbReference>
<dbReference type="Proteomes" id="UP001303373">
    <property type="component" value="Chromosome 6"/>
</dbReference>
<dbReference type="EMBL" id="CP138585">
    <property type="protein sequence ID" value="WPH01351.1"/>
    <property type="molecule type" value="Genomic_DNA"/>
</dbReference>
<feature type="region of interest" description="Disordered" evidence="1">
    <location>
        <begin position="379"/>
        <end position="500"/>
    </location>
</feature>
<feature type="compositionally biased region" description="Acidic residues" evidence="1">
    <location>
        <begin position="45"/>
        <end position="65"/>
    </location>
</feature>
<dbReference type="AlphaFoldDB" id="A0AAQ3RA04"/>
<dbReference type="SUPFAM" id="SSF52540">
    <property type="entry name" value="P-loop containing nucleoside triphosphate hydrolases"/>
    <property type="match status" value="1"/>
</dbReference>
<dbReference type="GO" id="GO:0005524">
    <property type="term" value="F:ATP binding"/>
    <property type="evidence" value="ECO:0007669"/>
    <property type="project" value="InterPro"/>
</dbReference>
<feature type="compositionally biased region" description="Basic and acidic residues" evidence="1">
    <location>
        <begin position="401"/>
        <end position="422"/>
    </location>
</feature>
<sequence>MESTPPSVDESRGPTGKTSFSSLAANPKSFEANTSREQGSVDAADVADTDEWTEDNEDRDDDQSTDNDRHKKGDGADDEGDLADDEDEDKDGDASEGDGEKSDHEGPTGKVFDDPTNDYNLAYDVSRDLRNVGDGTFTRRAKDSYRRLVQSTSYAILMEERVKELEISIDEMRDRLESQTQVNGAAPSTNEIPRPSRRRDPYHIPDPPEPRREYYSRYRSRSRSRERMRIRELEYKPSIEDEKDESDGPEMILEGVLMTLDEFEGHIDVPKEKLNYFLEFLIEKPTSGRPAVAMHLSRSRRRRRKTMPKTGRGKVPEKDDPKRVERIRINSSILCEVLEDVLGKDVAPKTGDVVLRPFKPFLGYIKELRDHVEKLKADVAGEDKGEESNAEKLKTTNSENVENRRDEPAEKVAATHDEGQDNRDDETAESNAQGKEIGEAKPSTEVEGSVTDAPSHAAKSGERKLEHDGSSLDAKPNDANELDIVKPNSVPSTEEKSKTPAAKRLVHLQALLRCMDTDLKEIMDLHSQCRRRVKASVAFDDLWHMFQPGDIIWSPKENQAYQMLSVHDGRQILNPSMEASDDSRRGRDNNDLLAPVDEVSKNPFIIDAYHLDFDGDIFGPVQFHWTIKPWPNEKHIHKMDVYPLEFAQPKEIQVGSLVNTQSMLEAGLKMKQMLLERGKKFKMYANAEKVEAVDYKGLTMADLPEQIDSQVIIDTSYYYDTNKKEIPEIGLLDPTEGDRREVMDRCVCGRENCELKNCYDDRKVEQDRMDTFITENASSLLTTAEKAQDFKDDYLILLPGQLWGFVLHNRAWHPLDVSKIEPARKTQAFEDLVLKQEHRRLVESQVTMHSTGVKPAVGSVGSAELPDDKREDLVRGKGKGLIILLHGAPGVGKTSTAECVAEYTKRPLLSITCGDIGDEAIDVQRNLEYNLNLAHRWGCVMLLDEADVFLAARDKRDMKRNAVVSVFLRVLEYYSGILFLTTNKIGVIDEAFQSRIHLSLYYPPLDEEQTSRIWEINLRRQKKNKPHLEFEEKDLLRWAQFHWDRCKRTKSAPWNGRQIRNACQTVAALAEFDNGGKITVDHLKAVAKASAEFDNYLKSVHGGDNAFRAKRVQDRRDDYDNIRSGRDEEDDDYYRSGYAYVDDDDFDSGYRDAPPSSARLPRRGTAGSRRSVVRNEHYSPLYDDEYDIPRASRAEIGSDRDRRPPPPPEYDEPTTRERPVSTTMGPPPRPIRERQNAPRERWGEPERRPSRVRGSRDRGSDPDRRR</sequence>
<feature type="region of interest" description="Disordered" evidence="1">
    <location>
        <begin position="1138"/>
        <end position="1266"/>
    </location>
</feature>
<dbReference type="CDD" id="cd19481">
    <property type="entry name" value="RecA-like_protease"/>
    <property type="match status" value="1"/>
</dbReference>
<feature type="region of interest" description="Disordered" evidence="1">
    <location>
        <begin position="291"/>
        <end position="321"/>
    </location>
</feature>
<gene>
    <name evidence="3" type="ORF">R9X50_00419300</name>
</gene>
<feature type="compositionally biased region" description="Basic residues" evidence="1">
    <location>
        <begin position="297"/>
        <end position="307"/>
    </location>
</feature>
<dbReference type="InterPro" id="IPR003593">
    <property type="entry name" value="AAA+_ATPase"/>
</dbReference>
<dbReference type="InterPro" id="IPR056599">
    <property type="entry name" value="AAA_lid_fung"/>
</dbReference>
<feature type="compositionally biased region" description="Polar residues" evidence="1">
    <location>
        <begin position="178"/>
        <end position="191"/>
    </location>
</feature>